<proteinExistence type="predicted"/>
<accession>A0A841ENC4</accession>
<evidence type="ECO:0000313" key="1">
    <source>
        <dbReference type="EMBL" id="MBB6002523.1"/>
    </source>
</evidence>
<reference evidence="1 2" key="1">
    <citation type="submission" date="2020-08" db="EMBL/GenBank/DDBJ databases">
        <title>Functional genomics of gut bacteria from endangered species of beetles.</title>
        <authorList>
            <person name="Carlos-Shanley C."/>
        </authorList>
    </citation>
    <scope>NUCLEOTIDE SEQUENCE [LARGE SCALE GENOMIC DNA]</scope>
    <source>
        <strain evidence="1 2">S00070</strain>
    </source>
</reference>
<dbReference type="Proteomes" id="UP000524404">
    <property type="component" value="Unassembled WGS sequence"/>
</dbReference>
<sequence>MEFTQEQKLYAEIVQKAWESPEFKKNMLNLKY</sequence>
<name>A0A841ENC4_9BACT</name>
<keyword evidence="2" id="KW-1185">Reference proteome</keyword>
<comment type="caution">
    <text evidence="1">The sequence shown here is derived from an EMBL/GenBank/DDBJ whole genome shotgun (WGS) entry which is preliminary data.</text>
</comment>
<dbReference type="EMBL" id="JACHKT010000006">
    <property type="protein sequence ID" value="MBB6002523.1"/>
    <property type="molecule type" value="Genomic_DNA"/>
</dbReference>
<organism evidence="1 2">
    <name type="scientific">Arcicella rosea</name>
    <dbReference type="NCBI Taxonomy" id="502909"/>
    <lineage>
        <taxon>Bacteria</taxon>
        <taxon>Pseudomonadati</taxon>
        <taxon>Bacteroidota</taxon>
        <taxon>Cytophagia</taxon>
        <taxon>Cytophagales</taxon>
        <taxon>Flectobacillaceae</taxon>
        <taxon>Arcicella</taxon>
    </lineage>
</organism>
<evidence type="ECO:0000313" key="2">
    <source>
        <dbReference type="Proteomes" id="UP000524404"/>
    </source>
</evidence>
<dbReference type="AlphaFoldDB" id="A0A841ENC4"/>
<protein>
    <submittedName>
        <fullName evidence="1">Uncharacterized protein</fullName>
    </submittedName>
</protein>
<gene>
    <name evidence="1" type="ORF">HNP25_001175</name>
</gene>